<dbReference type="CDD" id="cd00009">
    <property type="entry name" value="AAA"/>
    <property type="match status" value="1"/>
</dbReference>
<reference evidence="2 3" key="2">
    <citation type="journal article" date="2003" name="DNA Res.">
        <title>Complete genome structure of Gloeobacter violaceus PCC 7421, a cyanobacterium that lacks thylakoids (supplement).</title>
        <authorList>
            <person name="Nakamura Y."/>
            <person name="Kaneko T."/>
            <person name="Sato S."/>
            <person name="Mimuro M."/>
            <person name="Miyashita H."/>
            <person name="Tsuchiya T."/>
            <person name="Sasamoto S."/>
            <person name="Watanabe A."/>
            <person name="Kawashima K."/>
            <person name="Kishida Y."/>
            <person name="Kiyokawa C."/>
            <person name="Kohara M."/>
            <person name="Matsumoto M."/>
            <person name="Matsuno A."/>
            <person name="Nakazaki N."/>
            <person name="Shimpo S."/>
            <person name="Takeuchi C."/>
            <person name="Yamada M."/>
            <person name="Tabata S."/>
        </authorList>
    </citation>
    <scope>NUCLEOTIDE SEQUENCE [LARGE SCALE GENOMIC DNA]</scope>
    <source>
        <strain evidence="3">ATCC 29082 / PCC 7421</strain>
    </source>
</reference>
<dbReference type="Gene3D" id="3.40.50.300">
    <property type="entry name" value="P-loop containing nucleotide triphosphate hydrolases"/>
    <property type="match status" value="1"/>
</dbReference>
<dbReference type="InParanoid" id="Q7NGN5"/>
<proteinExistence type="predicted"/>
<accession>Q7NGN5</accession>
<dbReference type="Pfam" id="PF13401">
    <property type="entry name" value="AAA_22"/>
    <property type="match status" value="1"/>
</dbReference>
<evidence type="ECO:0000313" key="2">
    <source>
        <dbReference type="EMBL" id="BAC91074.1"/>
    </source>
</evidence>
<organism evidence="2 3">
    <name type="scientific">Gloeobacter violaceus (strain ATCC 29082 / PCC 7421)</name>
    <dbReference type="NCBI Taxonomy" id="251221"/>
    <lineage>
        <taxon>Bacteria</taxon>
        <taxon>Bacillati</taxon>
        <taxon>Cyanobacteriota</taxon>
        <taxon>Cyanophyceae</taxon>
        <taxon>Gloeobacterales</taxon>
        <taxon>Gloeobacteraceae</taxon>
        <taxon>Gloeobacter</taxon>
    </lineage>
</organism>
<protein>
    <submittedName>
        <fullName evidence="2">Glr3133 protein</fullName>
    </submittedName>
</protein>
<dbReference type="EMBL" id="BA000045">
    <property type="protein sequence ID" value="BAC91074.1"/>
    <property type="molecule type" value="Genomic_DNA"/>
</dbReference>
<dbReference type="PRINTS" id="PR00364">
    <property type="entry name" value="DISEASERSIST"/>
</dbReference>
<dbReference type="HOGENOM" id="CLU_025133_0_0_3"/>
<dbReference type="OrthoDB" id="182489at2"/>
<sequence length="692" mass="78029">MHLADRLRTERHRRFVGRLTERDLFRAALQEPDPPFCVLWIHGPGGVGKTTLLKEFLNLATEAECRALYLDAKTFDPTPEAFSEALGRAMGEEGRDSPICRLAASTERRVLLIDTGEELNGLDPWLRETFLPQLPDCVLTAIASRLPPGREWRTDPGWQSLLRVVSLRNLSPEESCAYLAARRVSAEHHQSVLEFTHGHPLALSLVADVYAQGHTGNFHAENEPDVIRVLLECFLAELPGPQHRQALEVCALVHLTTEALLGELLAVADPRPLFEWLRGLSFIESGAAGLFPHDLAREVLTADLRWRNLDRYGTLHERARRYYGSRLQQGSASQQQEVLFDYIYLHRDNPIVKPCFEWRRHARVLAGGLWPQQDAGVLLAMVERHEGSESAALAGHWLERQPQSALVFRDHQGEALGFLLSVALEETTEAEREVDPAVRLAWRFLQSRAPLRSGEKATHFRFWMGAETYHAVSPVQSMILTSVVRHYLSTPGLAFTFFPVRRPELWSQMLVYADLMRLAEADFTVEGVTYGVFGHDWRTTPPAAWLALLAERETATAPQVAPAPRPALLVLSPEDFTTAVRQALRDFARTDQLVRNPLVRSRLVAERLAAEAGDPATLLQQQIQEAATMLRDSPRDRKAYLALLHTYLQPAASQEAAAEMLDLPFSTYRRHLTTAVARVRDLLWQRELHGLT</sequence>
<dbReference type="STRING" id="251221.gene:10760639"/>
<gene>
    <name evidence="2" type="ordered locus">glr3133</name>
</gene>
<evidence type="ECO:0000259" key="1">
    <source>
        <dbReference type="Pfam" id="PF13401"/>
    </source>
</evidence>
<dbReference type="InterPro" id="IPR049945">
    <property type="entry name" value="AAA_22"/>
</dbReference>
<dbReference type="RefSeq" id="WP_011143126.1">
    <property type="nucleotide sequence ID" value="NC_005125.1"/>
</dbReference>
<keyword evidence="3" id="KW-1185">Reference proteome</keyword>
<dbReference type="AlphaFoldDB" id="Q7NGN5"/>
<dbReference type="eggNOG" id="COG0470">
    <property type="taxonomic scope" value="Bacteria"/>
</dbReference>
<name>Q7NGN5_GLOVI</name>
<dbReference type="EnsemblBacteria" id="BAC91074">
    <property type="protein sequence ID" value="BAC91074"/>
    <property type="gene ID" value="BAC91074"/>
</dbReference>
<feature type="domain" description="ORC1/DEAH AAA+ ATPase" evidence="1">
    <location>
        <begin position="39"/>
        <end position="114"/>
    </location>
</feature>
<dbReference type="KEGG" id="gvi:glr3133"/>
<dbReference type="SUPFAM" id="SSF52540">
    <property type="entry name" value="P-loop containing nucleoside triphosphate hydrolases"/>
    <property type="match status" value="1"/>
</dbReference>
<dbReference type="InterPro" id="IPR027417">
    <property type="entry name" value="P-loop_NTPase"/>
</dbReference>
<dbReference type="Proteomes" id="UP000000557">
    <property type="component" value="Chromosome"/>
</dbReference>
<evidence type="ECO:0000313" key="3">
    <source>
        <dbReference type="Proteomes" id="UP000000557"/>
    </source>
</evidence>
<reference evidence="2 3" key="1">
    <citation type="journal article" date="2003" name="DNA Res.">
        <title>Complete genome structure of Gloeobacter violaceus PCC 7421, a cyanobacterium that lacks thylakoids.</title>
        <authorList>
            <person name="Nakamura Y."/>
            <person name="Kaneko T."/>
            <person name="Sato S."/>
            <person name="Mimuro M."/>
            <person name="Miyashita H."/>
            <person name="Tsuchiya T."/>
            <person name="Sasamoto S."/>
            <person name="Watanabe A."/>
            <person name="Kawashima K."/>
            <person name="Kishida Y."/>
            <person name="Kiyokawa C."/>
            <person name="Kohara M."/>
            <person name="Matsumoto M."/>
            <person name="Matsuno A."/>
            <person name="Nakazaki N."/>
            <person name="Shimpo S."/>
            <person name="Takeuchi C."/>
            <person name="Yamada M."/>
            <person name="Tabata S."/>
        </authorList>
    </citation>
    <scope>NUCLEOTIDE SEQUENCE [LARGE SCALE GENOMIC DNA]</scope>
    <source>
        <strain evidence="3">ATCC 29082 / PCC 7421</strain>
    </source>
</reference>